<keyword evidence="3" id="KW-1185">Reference proteome</keyword>
<dbReference type="PANTHER" id="PTHR40265">
    <property type="entry name" value="BLL2707 PROTEIN"/>
    <property type="match status" value="1"/>
</dbReference>
<dbReference type="SUPFAM" id="SSF54593">
    <property type="entry name" value="Glyoxalase/Bleomycin resistance protein/Dihydroxybiphenyl dioxygenase"/>
    <property type="match status" value="1"/>
</dbReference>
<dbReference type="AlphaFoldDB" id="A0A371B0Z2"/>
<dbReference type="EMBL" id="QRGO01000003">
    <property type="protein sequence ID" value="RDV01210.1"/>
    <property type="molecule type" value="Genomic_DNA"/>
</dbReference>
<evidence type="ECO:0000313" key="3">
    <source>
        <dbReference type="Proteomes" id="UP000263993"/>
    </source>
</evidence>
<dbReference type="InterPro" id="IPR029068">
    <property type="entry name" value="Glyas_Bleomycin-R_OHBP_Dase"/>
</dbReference>
<accession>A0A371B0Z2</accession>
<name>A0A371B0Z2_9BRAD</name>
<organism evidence="2 3">
    <name type="scientific">Undibacter mobilis</name>
    <dbReference type="NCBI Taxonomy" id="2292256"/>
    <lineage>
        <taxon>Bacteria</taxon>
        <taxon>Pseudomonadati</taxon>
        <taxon>Pseudomonadota</taxon>
        <taxon>Alphaproteobacteria</taxon>
        <taxon>Hyphomicrobiales</taxon>
        <taxon>Nitrobacteraceae</taxon>
        <taxon>Undibacter</taxon>
    </lineage>
</organism>
<feature type="domain" description="Glyoxalase-like" evidence="1">
    <location>
        <begin position="5"/>
        <end position="190"/>
    </location>
</feature>
<sequence>MPRGLDHIVHAVRDLDAAAVRYRELGFTVGQRNRHPWGTHNHIIQFPGFFIELITLAEPDKLSDDIFSANFGIYNRDFTARHEALSMLVLESTDSAGDVAAFETAGIAASGSTRFDREGKRPDGTAVHVAFSLAFAKDKTAPEIGFFTCQQHYPENFWNPAFQKHDNGVTGIAAVVIVADEPARHRDFLTAFTGALNVTAEGEGYRLGLPRGAIEVMTPDAYAVRYGLDSPDTAGGPRLAAMRFVGTLPRSPVTALGAGLIFGR</sequence>
<dbReference type="Pfam" id="PF13468">
    <property type="entry name" value="Glyoxalase_3"/>
    <property type="match status" value="1"/>
</dbReference>
<dbReference type="Proteomes" id="UP000263993">
    <property type="component" value="Unassembled WGS sequence"/>
</dbReference>
<protein>
    <submittedName>
        <fullName evidence="2">VOC family protein</fullName>
    </submittedName>
</protein>
<dbReference type="PANTHER" id="PTHR40265:SF1">
    <property type="entry name" value="GLYOXALASE-LIKE DOMAIN-CONTAINING PROTEIN"/>
    <property type="match status" value="1"/>
</dbReference>
<dbReference type="Gene3D" id="3.10.180.10">
    <property type="entry name" value="2,3-Dihydroxybiphenyl 1,2-Dioxygenase, domain 1"/>
    <property type="match status" value="1"/>
</dbReference>
<dbReference type="RefSeq" id="WP_115518727.1">
    <property type="nucleotide sequence ID" value="NZ_QRGO01000003.1"/>
</dbReference>
<evidence type="ECO:0000259" key="1">
    <source>
        <dbReference type="Pfam" id="PF13468"/>
    </source>
</evidence>
<gene>
    <name evidence="2" type="ORF">DXH78_18430</name>
</gene>
<evidence type="ECO:0000313" key="2">
    <source>
        <dbReference type="EMBL" id="RDV01210.1"/>
    </source>
</evidence>
<proteinExistence type="predicted"/>
<comment type="caution">
    <text evidence="2">The sequence shown here is derived from an EMBL/GenBank/DDBJ whole genome shotgun (WGS) entry which is preliminary data.</text>
</comment>
<reference evidence="3" key="1">
    <citation type="submission" date="2018-08" db="EMBL/GenBank/DDBJ databases">
        <authorList>
            <person name="Kim S.-J."/>
            <person name="Jung G.-Y."/>
        </authorList>
    </citation>
    <scope>NUCLEOTIDE SEQUENCE [LARGE SCALE GENOMIC DNA]</scope>
    <source>
        <strain evidence="3">GY_H</strain>
    </source>
</reference>
<dbReference type="OrthoDB" id="9812467at2"/>
<dbReference type="InterPro" id="IPR025870">
    <property type="entry name" value="Glyoxalase-like_dom"/>
</dbReference>